<accession>A0ABW8AJJ2</accession>
<dbReference type="Gene3D" id="3.50.30.50">
    <property type="entry name" value="Putative cyclase"/>
    <property type="match status" value="1"/>
</dbReference>
<name>A0ABW8AJJ2_9ACTN</name>
<dbReference type="InterPro" id="IPR037175">
    <property type="entry name" value="KFase_sf"/>
</dbReference>
<dbReference type="EC" id="3.5.-.-" evidence="1"/>
<dbReference type="PANTHER" id="PTHR31118">
    <property type="entry name" value="CYCLASE-LIKE PROTEIN 2"/>
    <property type="match status" value="1"/>
</dbReference>
<dbReference type="InterPro" id="IPR007325">
    <property type="entry name" value="KFase/CYL"/>
</dbReference>
<dbReference type="RefSeq" id="WP_398275368.1">
    <property type="nucleotide sequence ID" value="NZ_JBITLV010000001.1"/>
</dbReference>
<evidence type="ECO:0000313" key="2">
    <source>
        <dbReference type="Proteomes" id="UP001612915"/>
    </source>
</evidence>
<proteinExistence type="predicted"/>
<evidence type="ECO:0000313" key="1">
    <source>
        <dbReference type="EMBL" id="MFI7586177.1"/>
    </source>
</evidence>
<dbReference type="EMBL" id="JBITLV010000001">
    <property type="protein sequence ID" value="MFI7586177.1"/>
    <property type="molecule type" value="Genomic_DNA"/>
</dbReference>
<gene>
    <name evidence="1" type="ORF">ACIB24_03785</name>
</gene>
<dbReference type="Proteomes" id="UP001612915">
    <property type="component" value="Unassembled WGS sequence"/>
</dbReference>
<dbReference type="SUPFAM" id="SSF102198">
    <property type="entry name" value="Putative cyclase"/>
    <property type="match status" value="1"/>
</dbReference>
<comment type="caution">
    <text evidence="1">The sequence shown here is derived from an EMBL/GenBank/DDBJ whole genome shotgun (WGS) entry which is preliminary data.</text>
</comment>
<protein>
    <submittedName>
        <fullName evidence="1">Cyclase family protein</fullName>
        <ecNumber evidence="1">3.5.-.-</ecNumber>
    </submittedName>
</protein>
<dbReference type="PANTHER" id="PTHR31118:SF12">
    <property type="entry name" value="CYCLASE-LIKE PROTEIN 2"/>
    <property type="match status" value="1"/>
</dbReference>
<keyword evidence="2" id="KW-1185">Reference proteome</keyword>
<dbReference type="Pfam" id="PF04199">
    <property type="entry name" value="Cyclase"/>
    <property type="match status" value="1"/>
</dbReference>
<reference evidence="1 2" key="1">
    <citation type="submission" date="2024-10" db="EMBL/GenBank/DDBJ databases">
        <title>The Natural Products Discovery Center: Release of the First 8490 Sequenced Strains for Exploring Actinobacteria Biosynthetic Diversity.</title>
        <authorList>
            <person name="Kalkreuter E."/>
            <person name="Kautsar S.A."/>
            <person name="Yang D."/>
            <person name="Bader C.D."/>
            <person name="Teijaro C.N."/>
            <person name="Fluegel L."/>
            <person name="Davis C.M."/>
            <person name="Simpson J.R."/>
            <person name="Lauterbach L."/>
            <person name="Steele A.D."/>
            <person name="Gui C."/>
            <person name="Meng S."/>
            <person name="Li G."/>
            <person name="Viehrig K."/>
            <person name="Ye F."/>
            <person name="Su P."/>
            <person name="Kiefer A.F."/>
            <person name="Nichols A."/>
            <person name="Cepeda A.J."/>
            <person name="Yan W."/>
            <person name="Fan B."/>
            <person name="Jiang Y."/>
            <person name="Adhikari A."/>
            <person name="Zheng C.-J."/>
            <person name="Schuster L."/>
            <person name="Cowan T.M."/>
            <person name="Smanski M.J."/>
            <person name="Chevrette M.G."/>
            <person name="De Carvalho L.P.S."/>
            <person name="Shen B."/>
        </authorList>
    </citation>
    <scope>NUCLEOTIDE SEQUENCE [LARGE SCALE GENOMIC DNA]</scope>
    <source>
        <strain evidence="1 2">NPDC049639</strain>
    </source>
</reference>
<sequence>MSEVERRIARRRALAVAAVAPLVVAWEAGRAEATDVQSRQAGPIPRGYAGVDPRTARRVPLWQELAPSNPIFPGDPAFTSEIWTTVAESGYLLEHITSLGTHTGTHISAPAHFHEGAQYLSELDETFALMPLAVIDVSRRVQRIGGDFSLDVDFLKAWERRHGRYPARGCVLLYTGFSLVFSDPAYFDPAPGFTGDATAWLFEQRGIFAVGSDTFGPDATSDEDFSATSTALAAGGITVENVGAGLAKMRAHGDWVSINGGRPRFSGFQMGITGFTR</sequence>
<dbReference type="GO" id="GO:0016787">
    <property type="term" value="F:hydrolase activity"/>
    <property type="evidence" value="ECO:0007669"/>
    <property type="project" value="UniProtKB-KW"/>
</dbReference>
<keyword evidence="1" id="KW-0378">Hydrolase</keyword>
<organism evidence="1 2">
    <name type="scientific">Spongisporangium articulatum</name>
    <dbReference type="NCBI Taxonomy" id="3362603"/>
    <lineage>
        <taxon>Bacteria</taxon>
        <taxon>Bacillati</taxon>
        <taxon>Actinomycetota</taxon>
        <taxon>Actinomycetes</taxon>
        <taxon>Kineosporiales</taxon>
        <taxon>Kineosporiaceae</taxon>
        <taxon>Spongisporangium</taxon>
    </lineage>
</organism>